<reference evidence="1" key="1">
    <citation type="submission" date="2020-05" db="EMBL/GenBank/DDBJ databases">
        <authorList>
            <person name="Chiriac C."/>
            <person name="Salcher M."/>
            <person name="Ghai R."/>
            <person name="Kavagutti S V."/>
        </authorList>
    </citation>
    <scope>NUCLEOTIDE SEQUENCE</scope>
</reference>
<dbReference type="Gene3D" id="2.40.30.20">
    <property type="match status" value="3"/>
</dbReference>
<organism evidence="1">
    <name type="scientific">uncultured Caudovirales phage</name>
    <dbReference type="NCBI Taxonomy" id="2100421"/>
    <lineage>
        <taxon>Viruses</taxon>
        <taxon>Duplodnaviria</taxon>
        <taxon>Heunggongvirae</taxon>
        <taxon>Uroviricota</taxon>
        <taxon>Caudoviricetes</taxon>
        <taxon>Peduoviridae</taxon>
        <taxon>Maltschvirus</taxon>
        <taxon>Maltschvirus maltsch</taxon>
    </lineage>
</organism>
<name>A0A6J7WEE2_9CAUD</name>
<accession>A0A6J7WEE2</accession>
<dbReference type="EMBL" id="LR798206">
    <property type="protein sequence ID" value="CAB5178501.1"/>
    <property type="molecule type" value="Genomic_DNA"/>
</dbReference>
<dbReference type="InterPro" id="IPR023366">
    <property type="entry name" value="ATP_synth_asu-like_sf"/>
</dbReference>
<protein>
    <submittedName>
        <fullName evidence="1">Uncharacterized protein</fullName>
    </submittedName>
</protein>
<proteinExistence type="predicted"/>
<sequence>MAQITKGDTFANGEQLTAARLNQLVDQATILPTIITNQANLDAGTLASDDSILIVDTSESGLREAKASDLIGSNLPIITSSITGQATQASVTNGTSPTTYYPTSDITIIPNNSALVTGKSYSSADSSTIVVTSTEHGLEIGQVVQTSAASTSSFNGTFRVVAANSDTFTYTIPLSTLPTSGTFSCSNGTLVTVTTPVAHGLTTGNSVAFVTSNSAFNITTTITVTNSTTFTYPLSTAYGTGSGSFSSADQQYTVVTTSTNHNLVTGTSLAVTASNTAFSGTYPATVLSPTTFAYSLGTPYGSASASAAYNNSVSPYKITVTKTAHGFTTGASIIVTCTSGNSTQNPYISGTYTITVVDANTFTYPKTSAINTWGTGTPSSATLSISYVLSSTSTGTVTYVLGSPYTGSIAYTASPTGASGTLSYYKKGVVKNTGNKVINGNLYVDGTTTLNSDTRFVGNMTNFGTVTQNGAVTQNGTVTQTGTVNITGNLNATGISTVVTPSSSDNSTKIATTAFVKSNPVTAKAWVKFTGSTGTIVSSYGIASVTRASVGVYNITFSSAQTDANYCPMLTCWSQCWGTVSSQTTTTMQITTWEAVGYGGGENLLDPASVYLVIFGN</sequence>
<gene>
    <name evidence="1" type="ORF">UFOVP157_6</name>
</gene>
<evidence type="ECO:0000313" key="1">
    <source>
        <dbReference type="EMBL" id="CAB5178501.1"/>
    </source>
</evidence>